<evidence type="ECO:0000313" key="2">
    <source>
        <dbReference type="EMBL" id="PON92228.1"/>
    </source>
</evidence>
<organism evidence="2 3">
    <name type="scientific">Trema orientale</name>
    <name type="common">Charcoal tree</name>
    <name type="synonym">Celtis orientalis</name>
    <dbReference type="NCBI Taxonomy" id="63057"/>
    <lineage>
        <taxon>Eukaryota</taxon>
        <taxon>Viridiplantae</taxon>
        <taxon>Streptophyta</taxon>
        <taxon>Embryophyta</taxon>
        <taxon>Tracheophyta</taxon>
        <taxon>Spermatophyta</taxon>
        <taxon>Magnoliopsida</taxon>
        <taxon>eudicotyledons</taxon>
        <taxon>Gunneridae</taxon>
        <taxon>Pentapetalae</taxon>
        <taxon>rosids</taxon>
        <taxon>fabids</taxon>
        <taxon>Rosales</taxon>
        <taxon>Cannabaceae</taxon>
        <taxon>Trema</taxon>
    </lineage>
</organism>
<feature type="domain" description="F-box protein At3g26010-like beta-propeller" evidence="1">
    <location>
        <begin position="22"/>
        <end position="258"/>
    </location>
</feature>
<gene>
    <name evidence="2" type="ORF">TorRG33x02_120470</name>
</gene>
<name>A0A2P5F378_TREOI</name>
<comment type="caution">
    <text evidence="2">The sequence shown here is derived from an EMBL/GenBank/DDBJ whole genome shotgun (WGS) entry which is preliminary data.</text>
</comment>
<dbReference type="PANTHER" id="PTHR35546:SF130">
    <property type="entry name" value="EXPRESSED PROTEIN"/>
    <property type="match status" value="1"/>
</dbReference>
<dbReference type="PANTHER" id="PTHR35546">
    <property type="entry name" value="F-BOX PROTEIN INTERACTION DOMAIN PROTEIN-RELATED"/>
    <property type="match status" value="1"/>
</dbReference>
<protein>
    <submittedName>
        <fullName evidence="2">F-box protein</fullName>
    </submittedName>
</protein>
<evidence type="ECO:0000313" key="3">
    <source>
        <dbReference type="Proteomes" id="UP000237000"/>
    </source>
</evidence>
<keyword evidence="3" id="KW-1185">Reference proteome</keyword>
<dbReference type="Proteomes" id="UP000237000">
    <property type="component" value="Unassembled WGS sequence"/>
</dbReference>
<dbReference type="AlphaFoldDB" id="A0A2P5F378"/>
<dbReference type="InterPro" id="IPR055290">
    <property type="entry name" value="At3g26010-like"/>
</dbReference>
<dbReference type="InParanoid" id="A0A2P5F378"/>
<evidence type="ECO:0000259" key="1">
    <source>
        <dbReference type="Pfam" id="PF24750"/>
    </source>
</evidence>
<proteinExistence type="predicted"/>
<sequence length="301" mass="34194">MVINASFEDLLLVSPSSSSLNYDQNYYICNPLTRQCLELPAIPFRRKIPCGFGLACERAQHTITRFRVVLLYSFLSPPRSSDQLAASIFCSETRKWSESFVTPPPHLTHDQEFSPLCQMCSVDTKVGVACNGSLHWLILNYVYSTVCVIVALNPFDETNQPWRFIAPPADLYNPRLEIRYYRDQILYLGVCQNRLRAYLIPKRGGPVIWELLDNNVDDTSISWSLVHDARFGAERGVRYYGLGLHPNKGDVVFLSSGDRVFRFNVSKGVVEKVHKFAGEIDPQLSVFPLLHPPWPTPIPSL</sequence>
<dbReference type="InterPro" id="IPR056592">
    <property type="entry name" value="Beta-prop_At3g26010-like"/>
</dbReference>
<accession>A0A2P5F378</accession>
<reference evidence="3" key="1">
    <citation type="submission" date="2016-06" db="EMBL/GenBank/DDBJ databases">
        <title>Parallel loss of symbiosis genes in relatives of nitrogen-fixing non-legume Parasponia.</title>
        <authorList>
            <person name="Van Velzen R."/>
            <person name="Holmer R."/>
            <person name="Bu F."/>
            <person name="Rutten L."/>
            <person name="Van Zeijl A."/>
            <person name="Liu W."/>
            <person name="Santuari L."/>
            <person name="Cao Q."/>
            <person name="Sharma T."/>
            <person name="Shen D."/>
            <person name="Roswanjaya Y."/>
            <person name="Wardhani T."/>
            <person name="Kalhor M.S."/>
            <person name="Jansen J."/>
            <person name="Van den Hoogen J."/>
            <person name="Gungor B."/>
            <person name="Hartog M."/>
            <person name="Hontelez J."/>
            <person name="Verver J."/>
            <person name="Yang W.-C."/>
            <person name="Schijlen E."/>
            <person name="Repin R."/>
            <person name="Schilthuizen M."/>
            <person name="Schranz E."/>
            <person name="Heidstra R."/>
            <person name="Miyata K."/>
            <person name="Fedorova E."/>
            <person name="Kohlen W."/>
            <person name="Bisseling T."/>
            <person name="Smit S."/>
            <person name="Geurts R."/>
        </authorList>
    </citation>
    <scope>NUCLEOTIDE SEQUENCE [LARGE SCALE GENOMIC DNA]</scope>
    <source>
        <strain evidence="3">cv. RG33-2</strain>
    </source>
</reference>
<dbReference type="EMBL" id="JXTC01000068">
    <property type="protein sequence ID" value="PON92228.1"/>
    <property type="molecule type" value="Genomic_DNA"/>
</dbReference>
<dbReference type="OrthoDB" id="1160067at2759"/>
<dbReference type="Pfam" id="PF24750">
    <property type="entry name" value="b-prop_At3g26010-like"/>
    <property type="match status" value="1"/>
</dbReference>